<evidence type="ECO:0000256" key="11">
    <source>
        <dbReference type="PROSITE-ProRule" id="PRU00042"/>
    </source>
</evidence>
<evidence type="ECO:0000256" key="9">
    <source>
        <dbReference type="ARBA" id="ARBA00023163"/>
    </source>
</evidence>
<keyword evidence="4" id="KW-0677">Repeat</keyword>
<dbReference type="GO" id="GO:0000981">
    <property type="term" value="F:DNA-binding transcription factor activity, RNA polymerase II-specific"/>
    <property type="evidence" value="ECO:0007669"/>
    <property type="project" value="TreeGrafter"/>
</dbReference>
<keyword evidence="3" id="KW-0479">Metal-binding</keyword>
<evidence type="ECO:0000256" key="7">
    <source>
        <dbReference type="ARBA" id="ARBA00023015"/>
    </source>
</evidence>
<evidence type="ECO:0000313" key="14">
    <source>
        <dbReference type="Proteomes" id="UP000747542"/>
    </source>
</evidence>
<evidence type="ECO:0000256" key="6">
    <source>
        <dbReference type="ARBA" id="ARBA00022833"/>
    </source>
</evidence>
<accession>A0A8J5JWL3</accession>
<protein>
    <submittedName>
        <fullName evidence="13">Zinc finger protein 536-like 4</fullName>
    </submittedName>
</protein>
<keyword evidence="6" id="KW-0862">Zinc</keyword>
<dbReference type="GO" id="GO:0000978">
    <property type="term" value="F:RNA polymerase II cis-regulatory region sequence-specific DNA binding"/>
    <property type="evidence" value="ECO:0007669"/>
    <property type="project" value="TreeGrafter"/>
</dbReference>
<gene>
    <name evidence="13" type="primary">Znf536-L4</name>
    <name evidence="13" type="ORF">Hamer_G011825</name>
</gene>
<dbReference type="AlphaFoldDB" id="A0A8J5JWL3"/>
<comment type="caution">
    <text evidence="13">The sequence shown here is derived from an EMBL/GenBank/DDBJ whole genome shotgun (WGS) entry which is preliminary data.</text>
</comment>
<evidence type="ECO:0000256" key="5">
    <source>
        <dbReference type="ARBA" id="ARBA00022771"/>
    </source>
</evidence>
<keyword evidence="7" id="KW-0805">Transcription regulation</keyword>
<evidence type="ECO:0000256" key="8">
    <source>
        <dbReference type="ARBA" id="ARBA00023125"/>
    </source>
</evidence>
<evidence type="ECO:0000259" key="12">
    <source>
        <dbReference type="PROSITE" id="PS50157"/>
    </source>
</evidence>
<dbReference type="FunFam" id="3.30.160.60:FF:002402">
    <property type="entry name" value="Zinc finger protein 347"/>
    <property type="match status" value="1"/>
</dbReference>
<comment type="similarity">
    <text evidence="2">Belongs to the krueppel C2H2-type zinc-finger protein family.</text>
</comment>
<keyword evidence="5 11" id="KW-0863">Zinc-finger</keyword>
<reference evidence="13" key="1">
    <citation type="journal article" date="2021" name="Sci. Adv.">
        <title>The American lobster genome reveals insights on longevity, neural, and immune adaptations.</title>
        <authorList>
            <person name="Polinski J.M."/>
            <person name="Zimin A.V."/>
            <person name="Clark K.F."/>
            <person name="Kohn A.B."/>
            <person name="Sadowski N."/>
            <person name="Timp W."/>
            <person name="Ptitsyn A."/>
            <person name="Khanna P."/>
            <person name="Romanova D.Y."/>
            <person name="Williams P."/>
            <person name="Greenwood S.J."/>
            <person name="Moroz L.L."/>
            <person name="Walt D.R."/>
            <person name="Bodnar A.G."/>
        </authorList>
    </citation>
    <scope>NUCLEOTIDE SEQUENCE</scope>
    <source>
        <strain evidence="13">GMGI-L3</strain>
    </source>
</reference>
<organism evidence="13 14">
    <name type="scientific">Homarus americanus</name>
    <name type="common">American lobster</name>
    <dbReference type="NCBI Taxonomy" id="6706"/>
    <lineage>
        <taxon>Eukaryota</taxon>
        <taxon>Metazoa</taxon>
        <taxon>Ecdysozoa</taxon>
        <taxon>Arthropoda</taxon>
        <taxon>Crustacea</taxon>
        <taxon>Multicrustacea</taxon>
        <taxon>Malacostraca</taxon>
        <taxon>Eumalacostraca</taxon>
        <taxon>Eucarida</taxon>
        <taxon>Decapoda</taxon>
        <taxon>Pleocyemata</taxon>
        <taxon>Astacidea</taxon>
        <taxon>Nephropoidea</taxon>
        <taxon>Nephropidae</taxon>
        <taxon>Homarus</taxon>
    </lineage>
</organism>
<dbReference type="InterPro" id="IPR036236">
    <property type="entry name" value="Znf_C2H2_sf"/>
</dbReference>
<dbReference type="SUPFAM" id="SSF57667">
    <property type="entry name" value="beta-beta-alpha zinc fingers"/>
    <property type="match status" value="1"/>
</dbReference>
<dbReference type="SMART" id="SM00355">
    <property type="entry name" value="ZnF_C2H2"/>
    <property type="match status" value="2"/>
</dbReference>
<dbReference type="GO" id="GO:0005634">
    <property type="term" value="C:nucleus"/>
    <property type="evidence" value="ECO:0007669"/>
    <property type="project" value="UniProtKB-SubCell"/>
</dbReference>
<evidence type="ECO:0000256" key="10">
    <source>
        <dbReference type="ARBA" id="ARBA00023242"/>
    </source>
</evidence>
<evidence type="ECO:0000256" key="2">
    <source>
        <dbReference type="ARBA" id="ARBA00006991"/>
    </source>
</evidence>
<feature type="domain" description="C2H2-type" evidence="12">
    <location>
        <begin position="13"/>
        <end position="41"/>
    </location>
</feature>
<keyword evidence="8" id="KW-0238">DNA-binding</keyword>
<keyword evidence="10" id="KW-0539">Nucleus</keyword>
<evidence type="ECO:0000256" key="3">
    <source>
        <dbReference type="ARBA" id="ARBA00022723"/>
    </source>
</evidence>
<evidence type="ECO:0000256" key="4">
    <source>
        <dbReference type="ARBA" id="ARBA00022737"/>
    </source>
</evidence>
<dbReference type="PANTHER" id="PTHR45925">
    <property type="entry name" value="ZINC FINGER PROTEIN"/>
    <property type="match status" value="1"/>
</dbReference>
<evidence type="ECO:0000313" key="13">
    <source>
        <dbReference type="EMBL" id="KAG7165917.1"/>
    </source>
</evidence>
<evidence type="ECO:0000256" key="1">
    <source>
        <dbReference type="ARBA" id="ARBA00004123"/>
    </source>
</evidence>
<keyword evidence="9" id="KW-0804">Transcription</keyword>
<proteinExistence type="inferred from homology"/>
<sequence>MREDEKGSEGVVLTCPYCYRSTFKQTSDLRRHIRIHTGEKPFNCHHCSYSAVRREHLNDHLWRRHKIVAKKRSQTVVNLSL</sequence>
<dbReference type="PROSITE" id="PS50157">
    <property type="entry name" value="ZINC_FINGER_C2H2_2"/>
    <property type="match status" value="1"/>
</dbReference>
<dbReference type="Proteomes" id="UP000747542">
    <property type="component" value="Unassembled WGS sequence"/>
</dbReference>
<dbReference type="InterPro" id="IPR051967">
    <property type="entry name" value="Krueppel_C2H2-ZF"/>
</dbReference>
<name>A0A8J5JWL3_HOMAM</name>
<comment type="subcellular location">
    <subcellularLocation>
        <location evidence="1">Nucleus</location>
    </subcellularLocation>
</comment>
<dbReference type="InterPro" id="IPR013087">
    <property type="entry name" value="Znf_C2H2_type"/>
</dbReference>
<dbReference type="Gene3D" id="3.30.160.60">
    <property type="entry name" value="Classic Zinc Finger"/>
    <property type="match status" value="2"/>
</dbReference>
<dbReference type="FunFam" id="3.30.160.60:FF:000604">
    <property type="entry name" value="Histone H4 transcription factor-like Protein"/>
    <property type="match status" value="1"/>
</dbReference>
<dbReference type="GO" id="GO:0008270">
    <property type="term" value="F:zinc ion binding"/>
    <property type="evidence" value="ECO:0007669"/>
    <property type="project" value="UniProtKB-KW"/>
</dbReference>
<keyword evidence="14" id="KW-1185">Reference proteome</keyword>
<dbReference type="EMBL" id="JAHLQT010023139">
    <property type="protein sequence ID" value="KAG7165917.1"/>
    <property type="molecule type" value="Genomic_DNA"/>
</dbReference>